<feature type="domain" description="TonB-dependent receptor-like beta-barrel" evidence="11">
    <location>
        <begin position="405"/>
        <end position="863"/>
    </location>
</feature>
<evidence type="ECO:0000259" key="11">
    <source>
        <dbReference type="Pfam" id="PF00593"/>
    </source>
</evidence>
<evidence type="ECO:0000256" key="2">
    <source>
        <dbReference type="ARBA" id="ARBA00022448"/>
    </source>
</evidence>
<evidence type="ECO:0000256" key="6">
    <source>
        <dbReference type="ARBA" id="ARBA00023136"/>
    </source>
</evidence>
<dbReference type="Proteomes" id="UP001200145">
    <property type="component" value="Unassembled WGS sequence"/>
</dbReference>
<comment type="similarity">
    <text evidence="8 9">Belongs to the TonB-dependent receptor family.</text>
</comment>
<dbReference type="Pfam" id="PF00593">
    <property type="entry name" value="TonB_dep_Rec_b-barrel"/>
    <property type="match status" value="1"/>
</dbReference>
<protein>
    <submittedName>
        <fullName evidence="13">SusC/RagA family TonB-linked outer membrane protein</fullName>
    </submittedName>
</protein>
<keyword evidence="14" id="KW-1185">Reference proteome</keyword>
<evidence type="ECO:0000313" key="14">
    <source>
        <dbReference type="Proteomes" id="UP001200145"/>
    </source>
</evidence>
<dbReference type="Gene3D" id="2.40.170.20">
    <property type="entry name" value="TonB-dependent receptor, beta-barrel domain"/>
    <property type="match status" value="1"/>
</dbReference>
<dbReference type="EMBL" id="JAKEVY010000004">
    <property type="protein sequence ID" value="MCF1716175.1"/>
    <property type="molecule type" value="Genomic_DNA"/>
</dbReference>
<dbReference type="InterPro" id="IPR000531">
    <property type="entry name" value="Beta-barrel_TonB"/>
</dbReference>
<keyword evidence="6 8" id="KW-0472">Membrane</keyword>
<sequence length="998" mass="107723">MTVALPRWVRGLSILLLCMFLGSSIQAQERVITGKITDSKEGTPIIGATVTVKGTTIATSTEVDGTFRLGGVPADAKTLVITSVGFATREVAITGSEISVALTSSDAALSEVVVVGYGTARKKDLTGSVAQVKEKDFNQGIMNAPDQLIQGKVAGVQVLNNSGQPGGQTSVRIRGNSSVRAGGQPLYVVDGVPLDGRSARPGLDARGLGASPDANPLNFLNPADIASMDVLKDASATAIYGSRGANGVVLITTKRGKSGAPKIDVGTQVGFSEILKKLEVLSASEYRDALSTYNISGSDWGGNVDAMDAITRKGLFQNYNVSASGGNENARLRLSMGYYDQEGIIIKSGMKKYTANLNGNFKFLESKKLGLDINVITSQVVEDIAPVATNSGFEGSLIGQALQWNPTRPLRNPDGSLNIKGGGFPNANINPLAASEAYSDNSKTTNVLASVSPYFKFNDHLEYRMLMSLNYGTGVRRTEIARWINIPGVENLGWGNVQNNELTTQQITHTLNYNKQLTDALYFSGTLGYEYMKFQNKGFGAGAEGFTSSAIPYTNYLQGSNQANRGIGSFADPSSELQSFFGRVNVNWLDKYLLTATFRADGSNKFGSNNRYGYFPSLAAAWNISNEEFMKGSTFFDNLKLRVGWGVVGNQEFPAGAAQDRYAYTGANGAFALINVANPDLRWERSETFNFGLDYSVMKGRLSGSVEYFIKNTTDLLFNFEAKPPAPASRYWVNLPGEVINSGLEFTLNWAAIEKKDFQWNVGIFASFLKNELKNYDGPAVLTGAINGQGLTGAFAQRMANGQPLNAFFMGRFLGIDRDGAAQFEGGDPNNNANRFFVGNPNPTTLLGFSTTLAYKKLSLNMNMNGAFGHDIYNNTTQATLAIGNLNNNRNIAKTVFNTNLLESTANSQPVSTRYLEKGDYFKMANMTLSYFIGDIGKNFKGVNVYLTGQNLFILTNYSGFDPEVNTPKPVDGVPSFGIEYTPYPSARTYMIGLSVSL</sequence>
<keyword evidence="3 8" id="KW-1134">Transmembrane beta strand</keyword>
<accession>A0ABS9BLY5</accession>
<proteinExistence type="inferred from homology"/>
<feature type="domain" description="TonB-dependent receptor plug" evidence="12">
    <location>
        <begin position="122"/>
        <end position="248"/>
    </location>
</feature>
<evidence type="ECO:0000256" key="1">
    <source>
        <dbReference type="ARBA" id="ARBA00004571"/>
    </source>
</evidence>
<evidence type="ECO:0000256" key="3">
    <source>
        <dbReference type="ARBA" id="ARBA00022452"/>
    </source>
</evidence>
<keyword evidence="2 8" id="KW-0813">Transport</keyword>
<dbReference type="InterPro" id="IPR023997">
    <property type="entry name" value="TonB-dep_OMP_SusC/RagA_CS"/>
</dbReference>
<dbReference type="InterPro" id="IPR036942">
    <property type="entry name" value="Beta-barrel_TonB_sf"/>
</dbReference>
<dbReference type="InterPro" id="IPR037066">
    <property type="entry name" value="Plug_dom_sf"/>
</dbReference>
<evidence type="ECO:0000259" key="12">
    <source>
        <dbReference type="Pfam" id="PF07715"/>
    </source>
</evidence>
<dbReference type="InterPro" id="IPR008969">
    <property type="entry name" value="CarboxyPept-like_regulatory"/>
</dbReference>
<evidence type="ECO:0000313" key="13">
    <source>
        <dbReference type="EMBL" id="MCF1716175.1"/>
    </source>
</evidence>
<gene>
    <name evidence="13" type="ORF">L0U88_16155</name>
</gene>
<dbReference type="InterPro" id="IPR012910">
    <property type="entry name" value="Plug_dom"/>
</dbReference>
<feature type="signal peptide" evidence="10">
    <location>
        <begin position="1"/>
        <end position="27"/>
    </location>
</feature>
<evidence type="ECO:0000256" key="9">
    <source>
        <dbReference type="RuleBase" id="RU003357"/>
    </source>
</evidence>
<dbReference type="PROSITE" id="PS52016">
    <property type="entry name" value="TONB_DEPENDENT_REC_3"/>
    <property type="match status" value="1"/>
</dbReference>
<keyword evidence="5 9" id="KW-0798">TonB box</keyword>
<dbReference type="InterPro" id="IPR039426">
    <property type="entry name" value="TonB-dep_rcpt-like"/>
</dbReference>
<organism evidence="13 14">
    <name type="scientific">Flavihumibacter fluminis</name>
    <dbReference type="NCBI Taxonomy" id="2909236"/>
    <lineage>
        <taxon>Bacteria</taxon>
        <taxon>Pseudomonadati</taxon>
        <taxon>Bacteroidota</taxon>
        <taxon>Chitinophagia</taxon>
        <taxon>Chitinophagales</taxon>
        <taxon>Chitinophagaceae</taxon>
        <taxon>Flavihumibacter</taxon>
    </lineage>
</organism>
<comment type="subcellular location">
    <subcellularLocation>
        <location evidence="1 8">Cell outer membrane</location>
        <topology evidence="1 8">Multi-pass membrane protein</topology>
    </subcellularLocation>
</comment>
<dbReference type="Gene3D" id="2.60.40.1120">
    <property type="entry name" value="Carboxypeptidase-like, regulatory domain"/>
    <property type="match status" value="1"/>
</dbReference>
<dbReference type="Pfam" id="PF07715">
    <property type="entry name" value="Plug"/>
    <property type="match status" value="1"/>
</dbReference>
<dbReference type="SUPFAM" id="SSF56935">
    <property type="entry name" value="Porins"/>
    <property type="match status" value="1"/>
</dbReference>
<dbReference type="NCBIfam" id="TIGR04056">
    <property type="entry name" value="OMP_RagA_SusC"/>
    <property type="match status" value="1"/>
</dbReference>
<evidence type="ECO:0000256" key="7">
    <source>
        <dbReference type="ARBA" id="ARBA00023237"/>
    </source>
</evidence>
<comment type="caution">
    <text evidence="13">The sequence shown here is derived from an EMBL/GenBank/DDBJ whole genome shotgun (WGS) entry which is preliminary data.</text>
</comment>
<evidence type="ECO:0000256" key="5">
    <source>
        <dbReference type="ARBA" id="ARBA00023077"/>
    </source>
</evidence>
<dbReference type="Gene3D" id="2.170.130.10">
    <property type="entry name" value="TonB-dependent receptor, plug domain"/>
    <property type="match status" value="1"/>
</dbReference>
<keyword evidence="4 8" id="KW-0812">Transmembrane</keyword>
<evidence type="ECO:0000256" key="10">
    <source>
        <dbReference type="SAM" id="SignalP"/>
    </source>
</evidence>
<evidence type="ECO:0000256" key="8">
    <source>
        <dbReference type="PROSITE-ProRule" id="PRU01360"/>
    </source>
</evidence>
<name>A0ABS9BLY5_9BACT</name>
<reference evidence="13 14" key="1">
    <citation type="submission" date="2022-01" db="EMBL/GenBank/DDBJ databases">
        <title>Flavihumibacter sp. nov., isolated from sediment of a river.</title>
        <authorList>
            <person name="Liu H."/>
        </authorList>
    </citation>
    <scope>NUCLEOTIDE SEQUENCE [LARGE SCALE GENOMIC DNA]</scope>
    <source>
        <strain evidence="13 14">RY-1</strain>
    </source>
</reference>
<dbReference type="NCBIfam" id="TIGR04057">
    <property type="entry name" value="SusC_RagA_signa"/>
    <property type="match status" value="1"/>
</dbReference>
<evidence type="ECO:0000256" key="4">
    <source>
        <dbReference type="ARBA" id="ARBA00022692"/>
    </source>
</evidence>
<dbReference type="SUPFAM" id="SSF49464">
    <property type="entry name" value="Carboxypeptidase regulatory domain-like"/>
    <property type="match status" value="1"/>
</dbReference>
<keyword evidence="10" id="KW-0732">Signal</keyword>
<dbReference type="RefSeq" id="WP_234867142.1">
    <property type="nucleotide sequence ID" value="NZ_JAKEVY010000004.1"/>
</dbReference>
<dbReference type="InterPro" id="IPR023996">
    <property type="entry name" value="TonB-dep_OMP_SusC/RagA"/>
</dbReference>
<feature type="chain" id="PRO_5045523857" evidence="10">
    <location>
        <begin position="28"/>
        <end position="998"/>
    </location>
</feature>
<keyword evidence="7 8" id="KW-0998">Cell outer membrane</keyword>
<dbReference type="Pfam" id="PF13715">
    <property type="entry name" value="CarbopepD_reg_2"/>
    <property type="match status" value="1"/>
</dbReference>